<dbReference type="AlphaFoldDB" id="A0A1I3LQE6"/>
<dbReference type="Proteomes" id="UP000198915">
    <property type="component" value="Unassembled WGS sequence"/>
</dbReference>
<protein>
    <submittedName>
        <fullName evidence="1">Uncharacterized protein YuzB, UPF0349 family</fullName>
    </submittedName>
</protein>
<dbReference type="InterPro" id="IPR009910">
    <property type="entry name" value="DUF1450"/>
</dbReference>
<reference evidence="2" key="1">
    <citation type="submission" date="2016-10" db="EMBL/GenBank/DDBJ databases">
        <authorList>
            <person name="Varghese N."/>
            <person name="Submissions S."/>
        </authorList>
    </citation>
    <scope>NUCLEOTIDE SEQUENCE [LARGE SCALE GENOMIC DNA]</scope>
    <source>
        <strain evidence="2">OK042</strain>
    </source>
</reference>
<dbReference type="STRING" id="1884381.SAMN05518846_101393"/>
<accession>A0A1I3LQE6</accession>
<keyword evidence="2" id="KW-1185">Reference proteome</keyword>
<gene>
    <name evidence="1" type="ORF">SAMN05518846_101393</name>
</gene>
<name>A0A1I3LQE6_9BACL</name>
<evidence type="ECO:0000313" key="2">
    <source>
        <dbReference type="Proteomes" id="UP000198915"/>
    </source>
</evidence>
<dbReference type="RefSeq" id="WP_092266266.1">
    <property type="nucleotide sequence ID" value="NZ_FORT01000001.1"/>
</dbReference>
<evidence type="ECO:0000313" key="1">
    <source>
        <dbReference type="EMBL" id="SFI86770.1"/>
    </source>
</evidence>
<proteinExistence type="predicted"/>
<organism evidence="1 2">
    <name type="scientific">Brevibacillus centrosporus</name>
    <dbReference type="NCBI Taxonomy" id="54910"/>
    <lineage>
        <taxon>Bacteria</taxon>
        <taxon>Bacillati</taxon>
        <taxon>Bacillota</taxon>
        <taxon>Bacilli</taxon>
        <taxon>Bacillales</taxon>
        <taxon>Paenibacillaceae</taxon>
        <taxon>Brevibacillus</taxon>
    </lineage>
</organism>
<dbReference type="Pfam" id="PF07293">
    <property type="entry name" value="DUF1450"/>
    <property type="match status" value="1"/>
</dbReference>
<sequence>MEHIIKFCPCNFEGQLCEVKDRLRQLPNITVTDERCLNYCGQCLEKPFALLHKKNVVGDTAEELYRLLVENLAVAEKSGST</sequence>
<dbReference type="EMBL" id="FORT01000001">
    <property type="protein sequence ID" value="SFI86770.1"/>
    <property type="molecule type" value="Genomic_DNA"/>
</dbReference>